<name>A0A239XZG3_9FLAO</name>
<dbReference type="KEGG" id="ctak:4412677_02663"/>
<dbReference type="Gene3D" id="3.40.50.360">
    <property type="match status" value="1"/>
</dbReference>
<evidence type="ECO:0000313" key="2">
    <source>
        <dbReference type="EMBL" id="SNV51298.1"/>
    </source>
</evidence>
<dbReference type="InterPro" id="IPR029039">
    <property type="entry name" value="Flavoprotein-like_sf"/>
</dbReference>
<feature type="domain" description="NADPH-dependent FMN reductase-like" evidence="1">
    <location>
        <begin position="1"/>
        <end position="142"/>
    </location>
</feature>
<dbReference type="PANTHER" id="PTHR30543:SF21">
    <property type="entry name" value="NAD(P)H-DEPENDENT FMN REDUCTASE LOT6"/>
    <property type="match status" value="1"/>
</dbReference>
<accession>A0A239XZG3</accession>
<dbReference type="PANTHER" id="PTHR30543">
    <property type="entry name" value="CHROMATE REDUCTASE"/>
    <property type="match status" value="1"/>
</dbReference>
<dbReference type="EMBL" id="LT906465">
    <property type="protein sequence ID" value="SNV51298.1"/>
    <property type="molecule type" value="Genomic_DNA"/>
</dbReference>
<reference evidence="2 3" key="1">
    <citation type="submission" date="2017-06" db="EMBL/GenBank/DDBJ databases">
        <authorList>
            <consortium name="Pathogen Informatics"/>
        </authorList>
    </citation>
    <scope>NUCLEOTIDE SEQUENCE [LARGE SCALE GENOMIC DNA]</scope>
    <source>
        <strain evidence="2 3">NCTC13490</strain>
    </source>
</reference>
<dbReference type="AlphaFoldDB" id="A0A239XZG3"/>
<organism evidence="2 3">
    <name type="scientific">Chryseobacterium taklimakanense</name>
    <dbReference type="NCBI Taxonomy" id="536441"/>
    <lineage>
        <taxon>Bacteria</taxon>
        <taxon>Pseudomonadati</taxon>
        <taxon>Bacteroidota</taxon>
        <taxon>Flavobacteriia</taxon>
        <taxon>Flavobacteriales</taxon>
        <taxon>Weeksellaceae</taxon>
        <taxon>Chryseobacterium group</taxon>
        <taxon>Chryseobacterium</taxon>
    </lineage>
</organism>
<dbReference type="InterPro" id="IPR005025">
    <property type="entry name" value="FMN_Rdtase-like_dom"/>
</dbReference>
<evidence type="ECO:0000259" key="1">
    <source>
        <dbReference type="Pfam" id="PF03358"/>
    </source>
</evidence>
<evidence type="ECO:0000313" key="3">
    <source>
        <dbReference type="Proteomes" id="UP000215196"/>
    </source>
</evidence>
<dbReference type="Proteomes" id="UP000215196">
    <property type="component" value="Chromosome 1"/>
</dbReference>
<dbReference type="SUPFAM" id="SSF52218">
    <property type="entry name" value="Flavoproteins"/>
    <property type="match status" value="1"/>
</dbReference>
<keyword evidence="2" id="KW-0560">Oxidoreductase</keyword>
<dbReference type="GO" id="GO:0010181">
    <property type="term" value="F:FMN binding"/>
    <property type="evidence" value="ECO:0007669"/>
    <property type="project" value="TreeGrafter"/>
</dbReference>
<dbReference type="EC" id="1.7.1.6" evidence="2"/>
<keyword evidence="3" id="KW-1185">Reference proteome</keyword>
<dbReference type="InterPro" id="IPR050712">
    <property type="entry name" value="NAD(P)H-dep_reductase"/>
</dbReference>
<dbReference type="RefSeq" id="WP_095074016.1">
    <property type="nucleotide sequence ID" value="NZ_LT906465.1"/>
</dbReference>
<protein>
    <submittedName>
        <fullName evidence="2">NADPH azoreductase</fullName>
        <ecNumber evidence="2">1.7.1.6</ecNumber>
    </submittedName>
</protein>
<gene>
    <name evidence="2" type="primary">azr</name>
    <name evidence="2" type="ORF">SAMEA4412677_02663</name>
</gene>
<dbReference type="Pfam" id="PF03358">
    <property type="entry name" value="FMN_red"/>
    <property type="match status" value="1"/>
</dbReference>
<dbReference type="GO" id="GO:0050446">
    <property type="term" value="F:azobenzene reductase (NADP+) activity"/>
    <property type="evidence" value="ECO:0007669"/>
    <property type="project" value="UniProtKB-EC"/>
</dbReference>
<sequence>MKILAFAGSISSDSINRKLVEYVSSRFDGHDVELLDLNDYEMPFFSSDREREIGVHPLAQKFADKIDASDLIIMSLAEYNSAYTAAFKNVFDWVSRIKGRKHFGEKPIFLLSTAPGPGGGKNVSEVFMKRAPFSGAHVLTNFVLPKFKETFEEGKGIIDEEKRAELEEKIDLVISHINP</sequence>
<dbReference type="GO" id="GO:0005829">
    <property type="term" value="C:cytosol"/>
    <property type="evidence" value="ECO:0007669"/>
    <property type="project" value="TreeGrafter"/>
</dbReference>
<proteinExistence type="predicted"/>